<gene>
    <name evidence="1" type="ORF">MSNKSG1_16026</name>
</gene>
<dbReference type="EMBL" id="APAT01000023">
    <property type="protein sequence ID" value="EMP54481.1"/>
    <property type="molecule type" value="Genomic_DNA"/>
</dbReference>
<sequence length="441" mass="47008">MGASSAQALQTDVSVDYEAKAYSIRSGAWDTNYTSDCSDLKNPVAAGCHTAEARDNGFANLLRVTSNFKDEETGVSVHTRLELSGDRWQGDDLDYNTGASEAFNTDNRGSLVSLDLGYAQIPLPGHAILRVGRQEANWNNGLLVSDDRRDRILGIVPTGIGTILALYDRRGDQQGFFANDNGDMTALGIVTKLGGFKTGALWVHWFSNHSGASQGYALQGADIISPYITGDVADMFTLTAGFNWMGNNQIDEYAPGVPYSSPAVGLDGLVYSDSSWAEYIRVEKTLGDLDLGLQFVGTQDGGLISSGFDTYSSMINNSPESTANPTSVYRMGGKSGLKDYNENLVIAKAGYNLTPQFKLTGAVGNLAVDNGTDSDDSLVLDLQASYQVNKAVRVWATAGMIASNKVGTLTGNPLVDSTPIKGTSFDSNHVSSGSLNLSVKF</sequence>
<evidence type="ECO:0008006" key="3">
    <source>
        <dbReference type="Google" id="ProtNLM"/>
    </source>
</evidence>
<comment type="caution">
    <text evidence="1">The sequence shown here is derived from an EMBL/GenBank/DDBJ whole genome shotgun (WGS) entry which is preliminary data.</text>
</comment>
<dbReference type="PATRIC" id="fig|1288826.3.peg.3184"/>
<organism evidence="1 2">
    <name type="scientific">Marinobacter santoriniensis NKSG1</name>
    <dbReference type="NCBI Taxonomy" id="1288826"/>
    <lineage>
        <taxon>Bacteria</taxon>
        <taxon>Pseudomonadati</taxon>
        <taxon>Pseudomonadota</taxon>
        <taxon>Gammaproteobacteria</taxon>
        <taxon>Pseudomonadales</taxon>
        <taxon>Marinobacteraceae</taxon>
        <taxon>Marinobacter</taxon>
    </lineage>
</organism>
<dbReference type="Proteomes" id="UP000011960">
    <property type="component" value="Unassembled WGS sequence"/>
</dbReference>
<protein>
    <recommendedName>
        <fullName evidence="3">Porin</fullName>
    </recommendedName>
</protein>
<dbReference type="AlphaFoldDB" id="M7CLH6"/>
<name>M7CLH6_9GAMM</name>
<proteinExistence type="predicted"/>
<evidence type="ECO:0000313" key="2">
    <source>
        <dbReference type="Proteomes" id="UP000011960"/>
    </source>
</evidence>
<evidence type="ECO:0000313" key="1">
    <source>
        <dbReference type="EMBL" id="EMP54481.1"/>
    </source>
</evidence>
<reference evidence="1 2" key="1">
    <citation type="journal article" date="2013" name="Genome Announc.">
        <title>Genome Sequence of Hydrothermal Arsenic-Respiring Bacterium Marinobacter santoriniensis NKSG1T.</title>
        <authorList>
            <person name="Handley K.M."/>
            <person name="Upton M."/>
            <person name="Beatson S.A."/>
            <person name="Hery M."/>
            <person name="Lloyd J.R."/>
        </authorList>
    </citation>
    <scope>NUCLEOTIDE SEQUENCE [LARGE SCALE GENOMIC DNA]</scope>
    <source>
        <strain evidence="1 2">NKSG1</strain>
    </source>
</reference>
<accession>M7CLH6</accession>
<dbReference type="eggNOG" id="ENOG50333WE">
    <property type="taxonomic scope" value="Bacteria"/>
</dbReference>
<keyword evidence="2" id="KW-1185">Reference proteome</keyword>